<dbReference type="AlphaFoldDB" id="A0A6A3GB65"/>
<accession>A0A6A3GB65</accession>
<dbReference type="EMBL" id="QXFV01012980">
    <property type="protein sequence ID" value="KAE8951228.1"/>
    <property type="molecule type" value="Genomic_DNA"/>
</dbReference>
<name>A0A6A3GB65_9STRA</name>
<dbReference type="EMBL" id="QXFU01000317">
    <property type="protein sequence ID" value="KAE9036851.1"/>
    <property type="molecule type" value="Genomic_DNA"/>
</dbReference>
<dbReference type="Proteomes" id="UP000429607">
    <property type="component" value="Unassembled WGS sequence"/>
</dbReference>
<reference evidence="3 4" key="1">
    <citation type="submission" date="2018-09" db="EMBL/GenBank/DDBJ databases">
        <title>Genomic investigation of the strawberry pathogen Phytophthora fragariae indicates pathogenicity is determined by transcriptional variation in three key races.</title>
        <authorList>
            <person name="Adams T.M."/>
            <person name="Armitage A.D."/>
            <person name="Sobczyk M.K."/>
            <person name="Bates H.J."/>
            <person name="Dunwell J.M."/>
            <person name="Nellist C.F."/>
            <person name="Harrison R.J."/>
        </authorList>
    </citation>
    <scope>NUCLEOTIDE SEQUENCE [LARGE SCALE GENOMIC DNA]</scope>
    <source>
        <strain evidence="1 3">SCRP249</strain>
        <strain evidence="2 4">SCRP324</strain>
    </source>
</reference>
<evidence type="ECO:0000313" key="4">
    <source>
        <dbReference type="Proteomes" id="UP000435112"/>
    </source>
</evidence>
<protein>
    <submittedName>
        <fullName evidence="1">Uncharacterized protein</fullName>
    </submittedName>
</protein>
<dbReference type="Proteomes" id="UP000435112">
    <property type="component" value="Unassembled WGS sequence"/>
</dbReference>
<proteinExistence type="predicted"/>
<sequence length="71" mass="7991">MSTIILVKIACHISFLHASLTLLLRASLGFFARRSLCFLRISGDCSREALGALLAAPLYQGYIKRRREHSR</sequence>
<evidence type="ECO:0000313" key="3">
    <source>
        <dbReference type="Proteomes" id="UP000429607"/>
    </source>
</evidence>
<evidence type="ECO:0000313" key="2">
    <source>
        <dbReference type="EMBL" id="KAE9036851.1"/>
    </source>
</evidence>
<comment type="caution">
    <text evidence="1">The sequence shown here is derived from an EMBL/GenBank/DDBJ whole genome shotgun (WGS) entry which is preliminary data.</text>
</comment>
<organism evidence="1 3">
    <name type="scientific">Phytophthora rubi</name>
    <dbReference type="NCBI Taxonomy" id="129364"/>
    <lineage>
        <taxon>Eukaryota</taxon>
        <taxon>Sar</taxon>
        <taxon>Stramenopiles</taxon>
        <taxon>Oomycota</taxon>
        <taxon>Peronosporomycetes</taxon>
        <taxon>Peronosporales</taxon>
        <taxon>Peronosporaceae</taxon>
        <taxon>Phytophthora</taxon>
    </lineage>
</organism>
<gene>
    <name evidence="1" type="ORF">PR001_g33817</name>
    <name evidence="2" type="ORF">PR002_g6866</name>
</gene>
<evidence type="ECO:0000313" key="1">
    <source>
        <dbReference type="EMBL" id="KAE8951228.1"/>
    </source>
</evidence>